<dbReference type="EMBL" id="JABBFX010000001">
    <property type="protein sequence ID" value="NML43955.1"/>
    <property type="molecule type" value="Genomic_DNA"/>
</dbReference>
<dbReference type="PANTHER" id="PTHR33164:SF43">
    <property type="entry name" value="HTH-TYPE TRANSCRIPTIONAL REPRESSOR YETL"/>
    <property type="match status" value="1"/>
</dbReference>
<keyword evidence="6" id="KW-1185">Reference proteome</keyword>
<dbReference type="InterPro" id="IPR023187">
    <property type="entry name" value="Tscrpt_reg_MarR-type_CS"/>
</dbReference>
<dbReference type="Proteomes" id="UP000541185">
    <property type="component" value="Unassembled WGS sequence"/>
</dbReference>
<feature type="domain" description="HTH marR-type" evidence="4">
    <location>
        <begin position="2"/>
        <end position="137"/>
    </location>
</feature>
<dbReference type="GO" id="GO:0003700">
    <property type="term" value="F:DNA-binding transcription factor activity"/>
    <property type="evidence" value="ECO:0007669"/>
    <property type="project" value="InterPro"/>
</dbReference>
<keyword evidence="2" id="KW-0238">DNA-binding</keyword>
<dbReference type="SUPFAM" id="SSF46785">
    <property type="entry name" value="Winged helix' DNA-binding domain"/>
    <property type="match status" value="1"/>
</dbReference>
<dbReference type="PROSITE" id="PS01117">
    <property type="entry name" value="HTH_MARR_1"/>
    <property type="match status" value="1"/>
</dbReference>
<dbReference type="GO" id="GO:0003677">
    <property type="term" value="F:DNA binding"/>
    <property type="evidence" value="ECO:0007669"/>
    <property type="project" value="UniProtKB-KW"/>
</dbReference>
<dbReference type="Gene3D" id="1.10.10.10">
    <property type="entry name" value="Winged helix-like DNA-binding domain superfamily/Winged helix DNA-binding domain"/>
    <property type="match status" value="1"/>
</dbReference>
<dbReference type="InterPro" id="IPR000835">
    <property type="entry name" value="HTH_MarR-typ"/>
</dbReference>
<dbReference type="InterPro" id="IPR039422">
    <property type="entry name" value="MarR/SlyA-like"/>
</dbReference>
<evidence type="ECO:0000256" key="2">
    <source>
        <dbReference type="ARBA" id="ARBA00023125"/>
    </source>
</evidence>
<dbReference type="PANTHER" id="PTHR33164">
    <property type="entry name" value="TRANSCRIPTIONAL REGULATOR, MARR FAMILY"/>
    <property type="match status" value="1"/>
</dbReference>
<accession>A0A848GZF8</accession>
<dbReference type="InterPro" id="IPR036388">
    <property type="entry name" value="WH-like_DNA-bd_sf"/>
</dbReference>
<evidence type="ECO:0000256" key="3">
    <source>
        <dbReference type="ARBA" id="ARBA00023163"/>
    </source>
</evidence>
<reference evidence="5 6" key="1">
    <citation type="submission" date="2020-04" db="EMBL/GenBank/DDBJ databases">
        <title>Ramlibacter sp. G-1-2-2 isolated from soil.</title>
        <authorList>
            <person name="Dahal R.H."/>
        </authorList>
    </citation>
    <scope>NUCLEOTIDE SEQUENCE [LARGE SCALE GENOMIC DNA]</scope>
    <source>
        <strain evidence="5 6">G-1-2-2</strain>
    </source>
</reference>
<keyword evidence="3" id="KW-0804">Transcription</keyword>
<dbReference type="AlphaFoldDB" id="A0A848GZF8"/>
<proteinExistence type="predicted"/>
<name>A0A848GZF8_9BURK</name>
<evidence type="ECO:0000259" key="4">
    <source>
        <dbReference type="PROSITE" id="PS50995"/>
    </source>
</evidence>
<protein>
    <submittedName>
        <fullName evidence="5">Winged helix-turn-helix transcriptional regulator</fullName>
    </submittedName>
</protein>
<dbReference type="InterPro" id="IPR036390">
    <property type="entry name" value="WH_DNA-bd_sf"/>
</dbReference>
<keyword evidence="1" id="KW-0805">Transcription regulation</keyword>
<dbReference type="SMART" id="SM00347">
    <property type="entry name" value="HTH_MARR"/>
    <property type="match status" value="1"/>
</dbReference>
<evidence type="ECO:0000313" key="6">
    <source>
        <dbReference type="Proteomes" id="UP000541185"/>
    </source>
</evidence>
<dbReference type="Pfam" id="PF12802">
    <property type="entry name" value="MarR_2"/>
    <property type="match status" value="1"/>
</dbReference>
<evidence type="ECO:0000256" key="1">
    <source>
        <dbReference type="ARBA" id="ARBA00023015"/>
    </source>
</evidence>
<sequence>MDEPTARVLRRFRLVFNTVKTHFRAVEKKAGVAGAQVWALSVVAAQPGIGVGALAKAMDVHQSTASNLIKPMLESGLLLGERSGTDRRAVQLTITTQGTRVLRRAPVPFAGVLPDALAKLDAATLARLDRDLGKLIEALGVQPRGANVPLHGPED</sequence>
<dbReference type="GO" id="GO:0006950">
    <property type="term" value="P:response to stress"/>
    <property type="evidence" value="ECO:0007669"/>
    <property type="project" value="TreeGrafter"/>
</dbReference>
<gene>
    <name evidence="5" type="ORF">HHL11_09355</name>
</gene>
<dbReference type="PROSITE" id="PS50995">
    <property type="entry name" value="HTH_MARR_2"/>
    <property type="match status" value="1"/>
</dbReference>
<comment type="caution">
    <text evidence="5">The sequence shown here is derived from an EMBL/GenBank/DDBJ whole genome shotgun (WGS) entry which is preliminary data.</text>
</comment>
<organism evidence="5 6">
    <name type="scientific">Ramlibacter agri</name>
    <dbReference type="NCBI Taxonomy" id="2728837"/>
    <lineage>
        <taxon>Bacteria</taxon>
        <taxon>Pseudomonadati</taxon>
        <taxon>Pseudomonadota</taxon>
        <taxon>Betaproteobacteria</taxon>
        <taxon>Burkholderiales</taxon>
        <taxon>Comamonadaceae</taxon>
        <taxon>Ramlibacter</taxon>
    </lineage>
</organism>
<evidence type="ECO:0000313" key="5">
    <source>
        <dbReference type="EMBL" id="NML43955.1"/>
    </source>
</evidence>